<protein>
    <submittedName>
        <fullName evidence="1">Uncharacterized protein</fullName>
    </submittedName>
</protein>
<proteinExistence type="predicted"/>
<name>A0A2I2L5G0_9VIRU</name>
<dbReference type="GeneID" id="35382686"/>
<dbReference type="KEGG" id="vg:35382686"/>
<dbReference type="RefSeq" id="YP_009449058.1">
    <property type="nucleotide sequence ID" value="NC_036594.1"/>
</dbReference>
<dbReference type="Proteomes" id="UP000236316">
    <property type="component" value="Segment"/>
</dbReference>
<evidence type="ECO:0000313" key="1">
    <source>
        <dbReference type="EMBL" id="SNW62756.1"/>
    </source>
</evidence>
<keyword evidence="2" id="KW-1185">Reference proteome</keyword>
<organism evidence="1">
    <name type="scientific">Orpheovirus IHUMI-LCC2</name>
    <dbReference type="NCBI Taxonomy" id="2023057"/>
    <lineage>
        <taxon>Viruses</taxon>
        <taxon>Varidnaviria</taxon>
        <taxon>Bamfordvirae</taxon>
        <taxon>Nucleocytoviricota</taxon>
        <taxon>Megaviricetes</taxon>
        <taxon>Pimascovirales</taxon>
        <taxon>Ocovirineae</taxon>
        <taxon>Orpheoviridae</taxon>
        <taxon>Alphaorpheovirus</taxon>
        <taxon>Alphaorpheovirus massiliense</taxon>
    </lineage>
</organism>
<evidence type="ECO:0000313" key="2">
    <source>
        <dbReference type="Proteomes" id="UP000236316"/>
    </source>
</evidence>
<sequence>MDTRDKLAPNYIFSELPIDINREIIKKISPYDIPSFCHAVRTSKNINPTQCDDLIEEYYSKKGLQIFNKLSINEIQTLTNVIWPTTNFVNDFCVVAKSYRDINYIMYILDRAFSLRYETEVLKKMIDSITKLINGKFGANNYFVNINNIIFKYNRTDIANVNVSKLYPFNILGDHIINGGYDNKRNVEYSIFINLIYSTYPRLLFLKLINNMSHGEREDILRFLYTGNNEDVHNYILTNSKIIKDDIKLIAYCVYTQRQSYDYNMAGYLLQLAKEGNAVVYNSQEYRYLYKYIICMNDINLYKITTHVINNNNVLSYKDISNIDIKSLNIEPLDNMVSKHEFPDMCDADPTFTYLSLSFLKKHNIKESSKEILDYVYKQLKILNGYNPISVFCMYYFSDIKSDFNILK</sequence>
<accession>A0A2I2L5G0</accession>
<dbReference type="EMBL" id="LT906555">
    <property type="protein sequence ID" value="SNW62756.1"/>
    <property type="molecule type" value="Genomic_DNA"/>
</dbReference>
<gene>
    <name evidence="1" type="ORF">ORPV_852</name>
</gene>
<reference evidence="1" key="1">
    <citation type="submission" date="2017-08" db="EMBL/GenBank/DDBJ databases">
        <authorList>
            <consortium name="Urmite Genomes"/>
        </authorList>
    </citation>
    <scope>NUCLEOTIDE SEQUENCE [LARGE SCALE GENOMIC DNA]</scope>
    <source>
        <strain evidence="1">IHUMI-LCC2</strain>
    </source>
</reference>